<name>A0A5N7ARM8_9EURO</name>
<protein>
    <submittedName>
        <fullName evidence="2">Uncharacterized protein</fullName>
    </submittedName>
</protein>
<evidence type="ECO:0000256" key="1">
    <source>
        <dbReference type="SAM" id="MobiDB-lite"/>
    </source>
</evidence>
<feature type="region of interest" description="Disordered" evidence="1">
    <location>
        <begin position="32"/>
        <end position="77"/>
    </location>
</feature>
<dbReference type="OrthoDB" id="10454813at2759"/>
<dbReference type="AlphaFoldDB" id="A0A5N7ARM8"/>
<dbReference type="EMBL" id="ML736361">
    <property type="protein sequence ID" value="KAE8372393.1"/>
    <property type="molecule type" value="Genomic_DNA"/>
</dbReference>
<feature type="compositionally biased region" description="Polar residues" evidence="1">
    <location>
        <begin position="49"/>
        <end position="74"/>
    </location>
</feature>
<organism evidence="2 3">
    <name type="scientific">Aspergillus bertholletiae</name>
    <dbReference type="NCBI Taxonomy" id="1226010"/>
    <lineage>
        <taxon>Eukaryota</taxon>
        <taxon>Fungi</taxon>
        <taxon>Dikarya</taxon>
        <taxon>Ascomycota</taxon>
        <taxon>Pezizomycotina</taxon>
        <taxon>Eurotiomycetes</taxon>
        <taxon>Eurotiomycetidae</taxon>
        <taxon>Eurotiales</taxon>
        <taxon>Aspergillaceae</taxon>
        <taxon>Aspergillus</taxon>
        <taxon>Aspergillus subgen. Circumdati</taxon>
    </lineage>
</organism>
<gene>
    <name evidence="2" type="ORF">BDV26DRAFT_297916</name>
</gene>
<reference evidence="2 3" key="1">
    <citation type="submission" date="2019-04" db="EMBL/GenBank/DDBJ databases">
        <title>Friends and foes A comparative genomics studyof 23 Aspergillus species from section Flavi.</title>
        <authorList>
            <consortium name="DOE Joint Genome Institute"/>
            <person name="Kjaerbolling I."/>
            <person name="Vesth T."/>
            <person name="Frisvad J.C."/>
            <person name="Nybo J.L."/>
            <person name="Theobald S."/>
            <person name="Kildgaard S."/>
            <person name="Isbrandt T."/>
            <person name="Kuo A."/>
            <person name="Sato A."/>
            <person name="Lyhne E.K."/>
            <person name="Kogle M.E."/>
            <person name="Wiebenga A."/>
            <person name="Kun R.S."/>
            <person name="Lubbers R.J."/>
            <person name="Makela M.R."/>
            <person name="Barry K."/>
            <person name="Chovatia M."/>
            <person name="Clum A."/>
            <person name="Daum C."/>
            <person name="Haridas S."/>
            <person name="He G."/>
            <person name="LaButti K."/>
            <person name="Lipzen A."/>
            <person name="Mondo S."/>
            <person name="Riley R."/>
            <person name="Salamov A."/>
            <person name="Simmons B.A."/>
            <person name="Magnuson J.K."/>
            <person name="Henrissat B."/>
            <person name="Mortensen U.H."/>
            <person name="Larsen T.O."/>
            <person name="Devries R.P."/>
            <person name="Grigoriev I.V."/>
            <person name="Machida M."/>
            <person name="Baker S.E."/>
            <person name="Andersen M.R."/>
        </authorList>
    </citation>
    <scope>NUCLEOTIDE SEQUENCE [LARGE SCALE GENOMIC DNA]</scope>
    <source>
        <strain evidence="2 3">IBT 29228</strain>
    </source>
</reference>
<sequence>MSISLDNINFCYQYPPPKTGTTSHWKPYQVPSASAQIPHRTSLLPSKPGVSTASAPTRSGTPETAQSSSISPGGNTMGICNEFDIGIEGMTPVEPSLNMLEKSPGTRQTCGLLDETAKDIYPGA</sequence>
<evidence type="ECO:0000313" key="2">
    <source>
        <dbReference type="EMBL" id="KAE8372393.1"/>
    </source>
</evidence>
<proteinExistence type="predicted"/>
<evidence type="ECO:0000313" key="3">
    <source>
        <dbReference type="Proteomes" id="UP000326198"/>
    </source>
</evidence>
<accession>A0A5N7ARM8</accession>
<keyword evidence="3" id="KW-1185">Reference proteome</keyword>
<dbReference type="Proteomes" id="UP000326198">
    <property type="component" value="Unassembled WGS sequence"/>
</dbReference>